<reference evidence="1 2" key="1">
    <citation type="journal article" date="2005" name="J. Bacteriol.">
        <title>Insights into genome plasticity and pathogenicity of the plant pathogenic Bacterium Xanthomonas campestris pv. vesicatoria revealed by the complete genome sequence.</title>
        <authorList>
            <person name="Thieme F."/>
            <person name="Koebnik R."/>
            <person name="Bekel T."/>
            <person name="Berger C."/>
            <person name="Boch J."/>
            <person name="Buettner D."/>
            <person name="Caldana C."/>
            <person name="Gaigalat L."/>
            <person name="Goesmann A."/>
            <person name="Kay S."/>
            <person name="Kirchner O."/>
            <person name="Lanz C."/>
            <person name="Linke B."/>
            <person name="McHardy A.C."/>
            <person name="Meyer F."/>
            <person name="Mittenhuber G."/>
            <person name="Nies D.H."/>
            <person name="Niesbach-Kloesgen U."/>
            <person name="Patschkowski T."/>
            <person name="Rueckert C."/>
            <person name="Rupp O."/>
            <person name="Schneicker S."/>
            <person name="Schuster S.C."/>
            <person name="Vorhoelter F.J."/>
            <person name="Weber E."/>
            <person name="Puehler A."/>
            <person name="Bonas U."/>
            <person name="Bartels D."/>
            <person name="Kaiser O."/>
        </authorList>
    </citation>
    <scope>NUCLEOTIDE SEQUENCE [LARGE SCALE GENOMIC DNA]</scope>
    <source>
        <strain evidence="1 2">85-10</strain>
    </source>
</reference>
<dbReference type="KEGG" id="xcv:XCV1025"/>
<evidence type="ECO:0000313" key="1">
    <source>
        <dbReference type="EMBL" id="CAJ22656.1"/>
    </source>
</evidence>
<dbReference type="HOGENOM" id="CLU_2248999_0_0_6"/>
<sequence length="104" mass="11816">MCALRSKQGDVAKAYVPVQLLPLARPIAISFRLVDDGLRALDCRSRVGVRWALVFRTSHACHPVSRRRRSAQAADAARLDRSLSHAWSRPWRWLIIDDLTQGKQ</sequence>
<evidence type="ECO:0000313" key="2">
    <source>
        <dbReference type="Proteomes" id="UP000007069"/>
    </source>
</evidence>
<gene>
    <name evidence="1" type="ordered locus">XCV1025</name>
</gene>
<name>Q3BWV7_XANE5</name>
<dbReference type="EMBL" id="AM039952">
    <property type="protein sequence ID" value="CAJ22656.1"/>
    <property type="molecule type" value="Genomic_DNA"/>
</dbReference>
<protein>
    <submittedName>
        <fullName evidence="1">Uncharacterized protein</fullName>
    </submittedName>
</protein>
<organism evidence="2">
    <name type="scientific">Xanthomonas euvesicatoria pv. vesicatoria (strain 85-10)</name>
    <name type="common">Xanthomonas campestris pv. vesicatoria</name>
    <dbReference type="NCBI Taxonomy" id="316273"/>
    <lineage>
        <taxon>Bacteria</taxon>
        <taxon>Pseudomonadati</taxon>
        <taxon>Pseudomonadota</taxon>
        <taxon>Gammaproteobacteria</taxon>
        <taxon>Lysobacterales</taxon>
        <taxon>Lysobacteraceae</taxon>
        <taxon>Xanthomonas</taxon>
    </lineage>
</organism>
<dbReference type="Proteomes" id="UP000007069">
    <property type="component" value="Chromosome"/>
</dbReference>
<accession>Q3BWV7</accession>
<proteinExistence type="predicted"/>
<dbReference type="AlphaFoldDB" id="Q3BWV7"/>